<evidence type="ECO:0000256" key="1">
    <source>
        <dbReference type="ARBA" id="ARBA00004123"/>
    </source>
</evidence>
<dbReference type="GO" id="GO:0005634">
    <property type="term" value="C:nucleus"/>
    <property type="evidence" value="ECO:0007669"/>
    <property type="project" value="UniProtKB-SubCell"/>
</dbReference>
<comment type="caution">
    <text evidence="8">The sequence shown here is derived from an EMBL/GenBank/DDBJ whole genome shotgun (WGS) entry which is preliminary data.</text>
</comment>
<dbReference type="EMBL" id="JAUIQD010000007">
    <property type="protein sequence ID" value="KAK3344192.1"/>
    <property type="molecule type" value="Genomic_DNA"/>
</dbReference>
<proteinExistence type="predicted"/>
<dbReference type="Pfam" id="PF00172">
    <property type="entry name" value="Zn_clus"/>
    <property type="match status" value="1"/>
</dbReference>
<dbReference type="GO" id="GO:0008270">
    <property type="term" value="F:zinc ion binding"/>
    <property type="evidence" value="ECO:0007669"/>
    <property type="project" value="InterPro"/>
</dbReference>
<dbReference type="GO" id="GO:0045944">
    <property type="term" value="P:positive regulation of transcription by RNA polymerase II"/>
    <property type="evidence" value="ECO:0007669"/>
    <property type="project" value="TreeGrafter"/>
</dbReference>
<keyword evidence="9" id="KW-1185">Reference proteome</keyword>
<keyword evidence="6" id="KW-0539">Nucleus</keyword>
<evidence type="ECO:0000256" key="5">
    <source>
        <dbReference type="ARBA" id="ARBA00023163"/>
    </source>
</evidence>
<evidence type="ECO:0000256" key="4">
    <source>
        <dbReference type="ARBA" id="ARBA00023125"/>
    </source>
</evidence>
<dbReference type="PANTHER" id="PTHR37534">
    <property type="entry name" value="TRANSCRIPTIONAL ACTIVATOR PROTEIN UGA3"/>
    <property type="match status" value="1"/>
</dbReference>
<dbReference type="Pfam" id="PF11951">
    <property type="entry name" value="Fungal_trans_2"/>
    <property type="match status" value="1"/>
</dbReference>
<dbReference type="SUPFAM" id="SSF57701">
    <property type="entry name" value="Zn2/Cys6 DNA-binding domain"/>
    <property type="match status" value="1"/>
</dbReference>
<dbReference type="AlphaFoldDB" id="A0AAJ0MA26"/>
<evidence type="ECO:0000313" key="8">
    <source>
        <dbReference type="EMBL" id="KAK3344192.1"/>
    </source>
</evidence>
<dbReference type="SMART" id="SM00066">
    <property type="entry name" value="GAL4"/>
    <property type="match status" value="1"/>
</dbReference>
<dbReference type="InterPro" id="IPR001138">
    <property type="entry name" value="Zn2Cys6_DnaBD"/>
</dbReference>
<keyword evidence="5" id="KW-0804">Transcription</keyword>
<accession>A0AAJ0MA26</accession>
<feature type="domain" description="Zn(2)-C6 fungal-type" evidence="7">
    <location>
        <begin position="20"/>
        <end position="50"/>
    </location>
</feature>
<dbReference type="GO" id="GO:0000981">
    <property type="term" value="F:DNA-binding transcription factor activity, RNA polymerase II-specific"/>
    <property type="evidence" value="ECO:0007669"/>
    <property type="project" value="InterPro"/>
</dbReference>
<reference evidence="8" key="1">
    <citation type="journal article" date="2023" name="Mol. Phylogenet. Evol.">
        <title>Genome-scale phylogeny and comparative genomics of the fungal order Sordariales.</title>
        <authorList>
            <person name="Hensen N."/>
            <person name="Bonometti L."/>
            <person name="Westerberg I."/>
            <person name="Brannstrom I.O."/>
            <person name="Guillou S."/>
            <person name="Cros-Aarteil S."/>
            <person name="Calhoun S."/>
            <person name="Haridas S."/>
            <person name="Kuo A."/>
            <person name="Mondo S."/>
            <person name="Pangilinan J."/>
            <person name="Riley R."/>
            <person name="LaButti K."/>
            <person name="Andreopoulos B."/>
            <person name="Lipzen A."/>
            <person name="Chen C."/>
            <person name="Yan M."/>
            <person name="Daum C."/>
            <person name="Ng V."/>
            <person name="Clum A."/>
            <person name="Steindorff A."/>
            <person name="Ohm R.A."/>
            <person name="Martin F."/>
            <person name="Silar P."/>
            <person name="Natvig D.O."/>
            <person name="Lalanne C."/>
            <person name="Gautier V."/>
            <person name="Ament-Velasquez S.L."/>
            <person name="Kruys A."/>
            <person name="Hutchinson M.I."/>
            <person name="Powell A.J."/>
            <person name="Barry K."/>
            <person name="Miller A.N."/>
            <person name="Grigoriev I.V."/>
            <person name="Debuchy R."/>
            <person name="Gladieux P."/>
            <person name="Hiltunen Thoren M."/>
            <person name="Johannesson H."/>
        </authorList>
    </citation>
    <scope>NUCLEOTIDE SEQUENCE</scope>
    <source>
        <strain evidence="8">CBS 955.72</strain>
    </source>
</reference>
<dbReference type="PANTHER" id="PTHR37534:SF15">
    <property type="entry name" value="ZN(II)2CYS6 TRANSCRIPTION FACTOR (EUROFUNG)"/>
    <property type="match status" value="1"/>
</dbReference>
<dbReference type="GO" id="GO:0000976">
    <property type="term" value="F:transcription cis-regulatory region binding"/>
    <property type="evidence" value="ECO:0007669"/>
    <property type="project" value="TreeGrafter"/>
</dbReference>
<evidence type="ECO:0000313" key="9">
    <source>
        <dbReference type="Proteomes" id="UP001275084"/>
    </source>
</evidence>
<keyword evidence="3" id="KW-0805">Transcription regulation</keyword>
<organism evidence="8 9">
    <name type="scientific">Lasiosphaeria hispida</name>
    <dbReference type="NCBI Taxonomy" id="260671"/>
    <lineage>
        <taxon>Eukaryota</taxon>
        <taxon>Fungi</taxon>
        <taxon>Dikarya</taxon>
        <taxon>Ascomycota</taxon>
        <taxon>Pezizomycotina</taxon>
        <taxon>Sordariomycetes</taxon>
        <taxon>Sordariomycetidae</taxon>
        <taxon>Sordariales</taxon>
        <taxon>Lasiosphaeriaceae</taxon>
        <taxon>Lasiosphaeria</taxon>
    </lineage>
</organism>
<keyword evidence="2" id="KW-0862">Zinc</keyword>
<keyword evidence="4" id="KW-0238">DNA-binding</keyword>
<evidence type="ECO:0000256" key="6">
    <source>
        <dbReference type="ARBA" id="ARBA00023242"/>
    </source>
</evidence>
<dbReference type="InterPro" id="IPR021858">
    <property type="entry name" value="Fun_TF"/>
</dbReference>
<evidence type="ECO:0000259" key="7">
    <source>
        <dbReference type="PROSITE" id="PS50048"/>
    </source>
</evidence>
<name>A0AAJ0MA26_9PEZI</name>
<comment type="subcellular location">
    <subcellularLocation>
        <location evidence="1">Nucleus</location>
    </subcellularLocation>
</comment>
<dbReference type="InterPro" id="IPR036864">
    <property type="entry name" value="Zn2-C6_fun-type_DNA-bd_sf"/>
</dbReference>
<dbReference type="CDD" id="cd00067">
    <property type="entry name" value="GAL4"/>
    <property type="match status" value="1"/>
</dbReference>
<dbReference type="Proteomes" id="UP001275084">
    <property type="component" value="Unassembled WGS sequence"/>
</dbReference>
<dbReference type="Gene3D" id="4.10.240.10">
    <property type="entry name" value="Zn(2)-C6 fungal-type DNA-binding domain"/>
    <property type="match status" value="1"/>
</dbReference>
<evidence type="ECO:0000256" key="2">
    <source>
        <dbReference type="ARBA" id="ARBA00022833"/>
    </source>
</evidence>
<protein>
    <submittedName>
        <fullName evidence="8">Fungal-specific transcription factor domain-containing protein</fullName>
    </submittedName>
</protein>
<dbReference type="PROSITE" id="PS00463">
    <property type="entry name" value="ZN2_CY6_FUNGAL_1"/>
    <property type="match status" value="1"/>
</dbReference>
<evidence type="ECO:0000256" key="3">
    <source>
        <dbReference type="ARBA" id="ARBA00023015"/>
    </source>
</evidence>
<dbReference type="CDD" id="cd12148">
    <property type="entry name" value="fungal_TF_MHR"/>
    <property type="match status" value="1"/>
</dbReference>
<sequence>MLLYTRTAPPKEPKRRSRGGCTFCKEKKKKCDETQPECSRCAEHGIECTYEAVKPRQRRRREGSSSCATPRGILGAYPSARRLSGASYGSSPYMEDLYDSEEACEESSPVSRGGQGDVAIIPRLRSVNPELAMIAPCPAESPLLGFCPPLFSEFSDRPNRRALMDHFCNVLSHLIVFREESGNPFQQLVLPLTRKSSPVMNAIYALASAHLEYRGVANTEKSLYFHNEAVQGLARLIQHNSKVNRNEMLAAIMLLVYYEVLVQRGRSNIVAGHLKGALTIMCTNPESSDPTSAFLERAFRFYDVIAALSNGTAPLSAAPAPGCLQPFPPLGAPAASPLCNIDTLLGMATTLWPIIHRLSDMLSLKSELERAVQANDAAAKIAVLRTEFESTTDAIETALSQWQPHLPPNFIPDEQGTKSAHSLDDITAGILDRQDTPSPNPSGKSHIHSILYNALAYRHSSLVYLHRTIRARTRSHPAVQKHAHLSLAHCAATVQHAGPMGALLWPLFVAACEAVSPEDRKLAGQAFAAVERRQGMMNIGRAWEIAREVWRRADEAEGFPSSFPDLGHGWQYWKGAGAGGCGDGVRDADLWRQVSRDMGVNIVFG</sequence>
<reference evidence="8" key="2">
    <citation type="submission" date="2023-06" db="EMBL/GenBank/DDBJ databases">
        <authorList>
            <consortium name="Lawrence Berkeley National Laboratory"/>
            <person name="Haridas S."/>
            <person name="Hensen N."/>
            <person name="Bonometti L."/>
            <person name="Westerberg I."/>
            <person name="Brannstrom I.O."/>
            <person name="Guillou S."/>
            <person name="Cros-Aarteil S."/>
            <person name="Calhoun S."/>
            <person name="Kuo A."/>
            <person name="Mondo S."/>
            <person name="Pangilinan J."/>
            <person name="Riley R."/>
            <person name="Labutti K."/>
            <person name="Andreopoulos B."/>
            <person name="Lipzen A."/>
            <person name="Chen C."/>
            <person name="Yanf M."/>
            <person name="Daum C."/>
            <person name="Ng V."/>
            <person name="Clum A."/>
            <person name="Steindorff A."/>
            <person name="Ohm R."/>
            <person name="Martin F."/>
            <person name="Silar P."/>
            <person name="Natvig D."/>
            <person name="Lalanne C."/>
            <person name="Gautier V."/>
            <person name="Ament-Velasquez S.L."/>
            <person name="Kruys A."/>
            <person name="Hutchinson M.I."/>
            <person name="Powell A.J."/>
            <person name="Barry K."/>
            <person name="Miller A.N."/>
            <person name="Grigoriev I.V."/>
            <person name="Debuchy R."/>
            <person name="Gladieux P."/>
            <person name="Thoren M.H."/>
            <person name="Johannesson H."/>
        </authorList>
    </citation>
    <scope>NUCLEOTIDE SEQUENCE</scope>
    <source>
        <strain evidence="8">CBS 955.72</strain>
    </source>
</reference>
<dbReference type="PROSITE" id="PS50048">
    <property type="entry name" value="ZN2_CY6_FUNGAL_2"/>
    <property type="match status" value="1"/>
</dbReference>
<gene>
    <name evidence="8" type="ORF">B0T25DRAFT_320359</name>
</gene>